<organism evidence="7 10">
    <name type="scientific">Rotaria magnacalcarata</name>
    <dbReference type="NCBI Taxonomy" id="392030"/>
    <lineage>
        <taxon>Eukaryota</taxon>
        <taxon>Metazoa</taxon>
        <taxon>Spiralia</taxon>
        <taxon>Gnathifera</taxon>
        <taxon>Rotifera</taxon>
        <taxon>Eurotatoria</taxon>
        <taxon>Bdelloidea</taxon>
        <taxon>Philodinida</taxon>
        <taxon>Philodinidae</taxon>
        <taxon>Rotaria</taxon>
    </lineage>
</organism>
<dbReference type="InterPro" id="IPR013083">
    <property type="entry name" value="Znf_RING/FYVE/PHD"/>
</dbReference>
<dbReference type="Proteomes" id="UP000663834">
    <property type="component" value="Unassembled WGS sequence"/>
</dbReference>
<evidence type="ECO:0000256" key="3">
    <source>
        <dbReference type="ARBA" id="ARBA00022833"/>
    </source>
</evidence>
<dbReference type="PANTHER" id="PTHR45931">
    <property type="entry name" value="SI:CH211-59O9.10"/>
    <property type="match status" value="1"/>
</dbReference>
<dbReference type="PROSITE" id="PS50089">
    <property type="entry name" value="ZF_RING_2"/>
    <property type="match status" value="1"/>
</dbReference>
<evidence type="ECO:0000256" key="5">
    <source>
        <dbReference type="SAM" id="MobiDB-lite"/>
    </source>
</evidence>
<dbReference type="OrthoDB" id="8062037at2759"/>
<keyword evidence="3" id="KW-0862">Zinc</keyword>
<dbReference type="EMBL" id="CAJOBH010001091">
    <property type="protein sequence ID" value="CAF3835100.1"/>
    <property type="molecule type" value="Genomic_DNA"/>
</dbReference>
<dbReference type="Proteomes" id="UP000663855">
    <property type="component" value="Unassembled WGS sequence"/>
</dbReference>
<dbReference type="Proteomes" id="UP000681967">
    <property type="component" value="Unassembled WGS sequence"/>
</dbReference>
<evidence type="ECO:0000256" key="1">
    <source>
        <dbReference type="ARBA" id="ARBA00022723"/>
    </source>
</evidence>
<evidence type="ECO:0000259" key="6">
    <source>
        <dbReference type="PROSITE" id="PS50089"/>
    </source>
</evidence>
<gene>
    <name evidence="9" type="ORF">BYL167_LOCUS4937</name>
    <name evidence="7" type="ORF">CJN711_LOCUS25802</name>
    <name evidence="8" type="ORF">KQP761_LOCUS31998</name>
</gene>
<feature type="compositionally biased region" description="Polar residues" evidence="5">
    <location>
        <begin position="18"/>
        <end position="35"/>
    </location>
</feature>
<sequence length="324" mass="37225">MSRYIVNDSYEPSRRRVTVQSHQPSDSSSRRNMPTTLRDFASHSNVYPNSTRLSSNRMNNVYDDPSGRRYRLETPSMGPSVRQPQSYDADHQDHSHASNRHYFNSQQPSTDYSSPFQLYRHDRRHHREETHHPQSYPQHSSHRSADSLLEQQHSNPVRYSDHPSYSLHNLPINRSSDPASILNNVLQTFFGERNPAFHNNDVVRSTLDPMDLFAAALMMGRPDTFTAPGALHIHFGDLFDLLPRGEPPSVGLSGNDIERLPTMTYRKTSKSSSTDEKCAICLSEYKNGETVKRLRCKHFFHPNCIDPWLKTSTQCPICRGQQTD</sequence>
<dbReference type="SUPFAM" id="SSF57850">
    <property type="entry name" value="RING/U-box"/>
    <property type="match status" value="1"/>
</dbReference>
<keyword evidence="1" id="KW-0479">Metal-binding</keyword>
<dbReference type="Gene3D" id="3.30.40.10">
    <property type="entry name" value="Zinc/RING finger domain, C3HC4 (zinc finger)"/>
    <property type="match status" value="1"/>
</dbReference>
<evidence type="ECO:0000313" key="7">
    <source>
        <dbReference type="EMBL" id="CAF1473938.1"/>
    </source>
</evidence>
<dbReference type="CDD" id="cd16454">
    <property type="entry name" value="RING-H2_PA-TM-RING"/>
    <property type="match status" value="1"/>
</dbReference>
<feature type="domain" description="RING-type" evidence="6">
    <location>
        <begin position="278"/>
        <end position="319"/>
    </location>
</feature>
<dbReference type="InterPro" id="IPR051834">
    <property type="entry name" value="RING_finger_E3_ligase"/>
</dbReference>
<proteinExistence type="predicted"/>
<keyword evidence="2 4" id="KW-0863">Zinc-finger</keyword>
<dbReference type="GO" id="GO:0006511">
    <property type="term" value="P:ubiquitin-dependent protein catabolic process"/>
    <property type="evidence" value="ECO:0007669"/>
    <property type="project" value="TreeGrafter"/>
</dbReference>
<evidence type="ECO:0000313" key="8">
    <source>
        <dbReference type="EMBL" id="CAF1660805.1"/>
    </source>
</evidence>
<evidence type="ECO:0000313" key="9">
    <source>
        <dbReference type="EMBL" id="CAF3835100.1"/>
    </source>
</evidence>
<protein>
    <recommendedName>
        <fullName evidence="6">RING-type domain-containing protein</fullName>
    </recommendedName>
</protein>
<dbReference type="EMBL" id="CAJNOW010017848">
    <property type="protein sequence ID" value="CAF1660805.1"/>
    <property type="molecule type" value="Genomic_DNA"/>
</dbReference>
<dbReference type="AlphaFoldDB" id="A0A815RCA9"/>
<reference evidence="7" key="1">
    <citation type="submission" date="2021-02" db="EMBL/GenBank/DDBJ databases">
        <authorList>
            <person name="Nowell W R."/>
        </authorList>
    </citation>
    <scope>NUCLEOTIDE SEQUENCE</scope>
</reference>
<dbReference type="GO" id="GO:0061630">
    <property type="term" value="F:ubiquitin protein ligase activity"/>
    <property type="evidence" value="ECO:0007669"/>
    <property type="project" value="TreeGrafter"/>
</dbReference>
<feature type="compositionally biased region" description="Polar residues" evidence="5">
    <location>
        <begin position="101"/>
        <end position="116"/>
    </location>
</feature>
<comment type="caution">
    <text evidence="7">The sequence shown here is derived from an EMBL/GenBank/DDBJ whole genome shotgun (WGS) entry which is preliminary data.</text>
</comment>
<name>A0A815RCA9_9BILA</name>
<evidence type="ECO:0000256" key="2">
    <source>
        <dbReference type="ARBA" id="ARBA00022771"/>
    </source>
</evidence>
<dbReference type="GO" id="GO:0008270">
    <property type="term" value="F:zinc ion binding"/>
    <property type="evidence" value="ECO:0007669"/>
    <property type="project" value="UniProtKB-KW"/>
</dbReference>
<evidence type="ECO:0000256" key="4">
    <source>
        <dbReference type="PROSITE-ProRule" id="PRU00175"/>
    </source>
</evidence>
<feature type="region of interest" description="Disordered" evidence="5">
    <location>
        <begin position="1"/>
        <end position="146"/>
    </location>
</feature>
<evidence type="ECO:0000313" key="10">
    <source>
        <dbReference type="Proteomes" id="UP000663855"/>
    </source>
</evidence>
<dbReference type="InterPro" id="IPR001841">
    <property type="entry name" value="Znf_RING"/>
</dbReference>
<dbReference type="FunFam" id="3.30.40.10:FF:000388">
    <property type="entry name" value="Putative RING zinc finger domain superfamily protein"/>
    <property type="match status" value="1"/>
</dbReference>
<dbReference type="PANTHER" id="PTHR45931:SF3">
    <property type="entry name" value="RING ZINC FINGER-CONTAINING PROTEIN"/>
    <property type="match status" value="1"/>
</dbReference>
<dbReference type="GO" id="GO:0005634">
    <property type="term" value="C:nucleus"/>
    <property type="evidence" value="ECO:0007669"/>
    <property type="project" value="TreeGrafter"/>
</dbReference>
<dbReference type="Pfam" id="PF13639">
    <property type="entry name" value="zf-RING_2"/>
    <property type="match status" value="1"/>
</dbReference>
<accession>A0A815RCA9</accession>
<dbReference type="EMBL" id="CAJNOV010012060">
    <property type="protein sequence ID" value="CAF1473938.1"/>
    <property type="molecule type" value="Genomic_DNA"/>
</dbReference>
<feature type="compositionally biased region" description="Polar residues" evidence="5">
    <location>
        <begin position="42"/>
        <end position="59"/>
    </location>
</feature>
<dbReference type="SMART" id="SM00184">
    <property type="entry name" value="RING"/>
    <property type="match status" value="1"/>
</dbReference>